<name>A0A9W8AMH1_9FUNG</name>
<evidence type="ECO:0000313" key="2">
    <source>
        <dbReference type="EMBL" id="KAJ1955069.1"/>
    </source>
</evidence>
<dbReference type="AlphaFoldDB" id="A0A9W8AMH1"/>
<gene>
    <name evidence="2" type="ORF">IWQ62_005614</name>
</gene>
<keyword evidence="3" id="KW-1185">Reference proteome</keyword>
<protein>
    <submittedName>
        <fullName evidence="2">Uncharacterized protein</fullName>
    </submittedName>
</protein>
<feature type="compositionally biased region" description="Polar residues" evidence="1">
    <location>
        <begin position="378"/>
        <end position="389"/>
    </location>
</feature>
<sequence>LRKHLSKEQELGKQLTEELHQREEVINSLTQELKQTRQTSGENSQTYKSLQQQHNALQKKYRELEERFAKQGADIMELQHERDQLQEQLDAYSNESSKVNQRTDELSERCRRLQDEKLQMYKQNIEERRRLEDEKGRLYTQYQELEVILAAERERYQERDLRCSELVNQDLEKQHLIYQLESRIAALSQSRTQPVPDPEPQLQSESESVPLPLPSTDAPRKRGNKRRTTRAAKLAVVSYNEEISDLPLENSVPSSPPRRSTRQKKRPASSPDPSQKKPLTKKRSRSTVASSNVPSEVPPPVPVVETSVPSSTTLQVPQRRHGMISDPESGNELSDAASDVSYKSPKKRSSPFKARVERARRLSGMAIAPPPLRLSVNVPESTGQASPRSSPLAEDSSVPSDSAQPVAPKKRSRRAHPNPSTSSSQVKQDSLHVNTPPTTPPLSEHDAIGKIVESKPSQTCQGGDTDTVITTQTTLGKKRRVKLGRMSSQTNFGFSSIALPAETQPVKRPNSKILGAFSVFGSKREKVTKD</sequence>
<evidence type="ECO:0000313" key="3">
    <source>
        <dbReference type="Proteomes" id="UP001150925"/>
    </source>
</evidence>
<feature type="region of interest" description="Disordered" evidence="1">
    <location>
        <begin position="188"/>
        <end position="231"/>
    </location>
</feature>
<feature type="compositionally biased region" description="Basic residues" evidence="1">
    <location>
        <begin position="221"/>
        <end position="230"/>
    </location>
</feature>
<accession>A0A9W8AMH1</accession>
<feature type="region of interest" description="Disordered" evidence="1">
    <location>
        <begin position="30"/>
        <end position="54"/>
    </location>
</feature>
<feature type="compositionally biased region" description="Polar residues" evidence="1">
    <location>
        <begin position="418"/>
        <end position="436"/>
    </location>
</feature>
<organism evidence="2 3">
    <name type="scientific">Dispira parvispora</name>
    <dbReference type="NCBI Taxonomy" id="1520584"/>
    <lineage>
        <taxon>Eukaryota</taxon>
        <taxon>Fungi</taxon>
        <taxon>Fungi incertae sedis</taxon>
        <taxon>Zoopagomycota</taxon>
        <taxon>Kickxellomycotina</taxon>
        <taxon>Dimargaritomycetes</taxon>
        <taxon>Dimargaritales</taxon>
        <taxon>Dimargaritaceae</taxon>
        <taxon>Dispira</taxon>
    </lineage>
</organism>
<dbReference type="Proteomes" id="UP001150925">
    <property type="component" value="Unassembled WGS sequence"/>
</dbReference>
<feature type="compositionally biased region" description="Low complexity" evidence="1">
    <location>
        <begin position="303"/>
        <end position="313"/>
    </location>
</feature>
<dbReference type="EMBL" id="JANBPY010002421">
    <property type="protein sequence ID" value="KAJ1955069.1"/>
    <property type="molecule type" value="Genomic_DNA"/>
</dbReference>
<feature type="region of interest" description="Disordered" evidence="1">
    <location>
        <begin position="247"/>
        <end position="447"/>
    </location>
</feature>
<proteinExistence type="predicted"/>
<comment type="caution">
    <text evidence="2">The sequence shown here is derived from an EMBL/GenBank/DDBJ whole genome shotgun (WGS) entry which is preliminary data.</text>
</comment>
<feature type="non-terminal residue" evidence="2">
    <location>
        <position position="1"/>
    </location>
</feature>
<evidence type="ECO:0000256" key="1">
    <source>
        <dbReference type="SAM" id="MobiDB-lite"/>
    </source>
</evidence>
<reference evidence="2" key="1">
    <citation type="submission" date="2022-07" db="EMBL/GenBank/DDBJ databases">
        <title>Phylogenomic reconstructions and comparative analyses of Kickxellomycotina fungi.</title>
        <authorList>
            <person name="Reynolds N.K."/>
            <person name="Stajich J.E."/>
            <person name="Barry K."/>
            <person name="Grigoriev I.V."/>
            <person name="Crous P."/>
            <person name="Smith M.E."/>
        </authorList>
    </citation>
    <scope>NUCLEOTIDE SEQUENCE</scope>
    <source>
        <strain evidence="2">RSA 1196</strain>
    </source>
</reference>